<evidence type="ECO:0000256" key="1">
    <source>
        <dbReference type="ARBA" id="ARBA00004141"/>
    </source>
</evidence>
<feature type="transmembrane region" description="Helical" evidence="6">
    <location>
        <begin position="540"/>
        <end position="560"/>
    </location>
</feature>
<keyword evidence="3 6" id="KW-0812">Transmembrane</keyword>
<feature type="transmembrane region" description="Helical" evidence="6">
    <location>
        <begin position="239"/>
        <end position="260"/>
    </location>
</feature>
<keyword evidence="9" id="KW-1185">Reference proteome</keyword>
<feature type="transmembrane region" description="Helical" evidence="6">
    <location>
        <begin position="377"/>
        <end position="399"/>
    </location>
</feature>
<dbReference type="GO" id="GO:0016020">
    <property type="term" value="C:membrane"/>
    <property type="evidence" value="ECO:0007669"/>
    <property type="project" value="UniProtKB-SubCell"/>
</dbReference>
<feature type="transmembrane region" description="Helical" evidence="6">
    <location>
        <begin position="213"/>
        <end position="233"/>
    </location>
</feature>
<feature type="transmembrane region" description="Helical" evidence="6">
    <location>
        <begin position="430"/>
        <end position="452"/>
    </location>
</feature>
<keyword evidence="4 6" id="KW-1133">Transmembrane helix</keyword>
<feature type="transmembrane region" description="Helical" evidence="6">
    <location>
        <begin position="604"/>
        <end position="636"/>
    </location>
</feature>
<comment type="similarity">
    <text evidence="2 6">Belongs to the pecanex family.</text>
</comment>
<dbReference type="Proteomes" id="UP001165289">
    <property type="component" value="Unassembled WGS sequence"/>
</dbReference>
<feature type="domain" description="Pecanex C-terminal" evidence="7">
    <location>
        <begin position="1033"/>
        <end position="1181"/>
    </location>
</feature>
<feature type="transmembrane region" description="Helical" evidence="6">
    <location>
        <begin position="567"/>
        <end position="584"/>
    </location>
</feature>
<evidence type="ECO:0000256" key="6">
    <source>
        <dbReference type="RuleBase" id="RU367089"/>
    </source>
</evidence>
<feature type="transmembrane region" description="Helical" evidence="6">
    <location>
        <begin position="272"/>
        <end position="296"/>
    </location>
</feature>
<keyword evidence="5 6" id="KW-0472">Membrane</keyword>
<dbReference type="AlphaFoldDB" id="A0AAV7K259"/>
<gene>
    <name evidence="8" type="ORF">LOD99_1058</name>
</gene>
<dbReference type="InterPro" id="IPR039797">
    <property type="entry name" value="Pecanex"/>
</dbReference>
<sequence length="1186" mass="135207">MPRSNSSSSIDSSYQTDFNCIKFWCRVTETCTSGLCTPSHKHPFMAFIFRISVFLAPLLLATPFLALLETPIGLTPSYWYFSIGYGLIIFILVTTIHSIVWVYKTRNRARTADINLSPQSHSLLADYINSLFPERRNIFNLLVQGLLSGVICTLALAGLLPSQLRILFDNFWILFFILGWLAVSLAQFNLSSNAPIETAVPTKQSHSILQTEFLSRPTHVLILLTLAVILAPFHTLTSIIFYSILCSTPLLWLLGLLPPFNQFIPVLSERCVILLFGGTALTSQICVVILCVVWWVYVYIVSIIQCDIAGLVISGLVSYLLSLNLFSFCIYSLYRIAGVLPLKYSELVTRIIPYKPYLLRNVALKSPTYWLSVSARYFILPVICLSLLPACHIAVSFLYNTSICQHTISDNNSTNSTNNISVLYSIEYPAFFGLFIFYGIISLLSLLSCYILSSLQNKTILCNTLNNPLYPANVYNELDYTASIQNSWRVRIASISIQIIREYISRAICITFLGFFLHPTSNTLTPSFLFTISVVRSLHLVWRAPLCLSLHISIVVFIDLCVTYQTWINLSVGVHLLIIGWYLLTYQPAPLTYIREEKNCFVLLSLLLLPFTLLFLPISTLLTLTLIPIFTLPVFIPTYPHMTSFWPPQSQHSSWGVKEAVFYEETCSEVCKIFKQMIRHGVILSPSCGQIFLIRYEDRIIVLTLHEVGYQYICLSYRGLELEATSCHDIEATQIDDILEMNKTSNSVLANLYNKYLLYLVTPLTHAVINTYSEAKNSLRPTVNSKHTIQKCEANFPKCFAWLLIREVIKLREDSVELKPVKSATDLLQKSVTNSIKKLYSKQPDSTADKSADLDNKIDKLERTPALASYRHVWSTGYNNDNITSDSISEVDSIIDDSTSQIDLRQDNPNDLSFNNSKNNLQSKHSNPLVNRTDISSFLPYSWIHPPQIHNQSVESIDTVLIHKYCSYWKDRKRMDLDWSQIEYFIQIITNCVSSIVHPSKDNITNKLTGTQICKNYEGQFPWSEGLSWLTSTSLLQLAIIAYRYTLKLTTDEIVLMEDMSYDSLLEYLLELDTSWYIGCISDGIWKQRVLESTSHLFLLSRSKKGTKYYNYTLTLKPQLVHVASLQPESLHGMWSSQLFELLYLKNEEEERYSVQQEEHILRNISTQAGDYPIGYPVFSSAPLYI</sequence>
<dbReference type="PANTHER" id="PTHR12372:SF6">
    <property type="entry name" value="PECANEX-LIKE PROTEIN 4"/>
    <property type="match status" value="1"/>
</dbReference>
<feature type="transmembrane region" description="Helical" evidence="6">
    <location>
        <begin position="138"/>
        <end position="159"/>
    </location>
</feature>
<protein>
    <recommendedName>
        <fullName evidence="6">Pecanex-like protein</fullName>
    </recommendedName>
</protein>
<dbReference type="EMBL" id="JAKMXF010000222">
    <property type="protein sequence ID" value="KAI6654664.1"/>
    <property type="molecule type" value="Genomic_DNA"/>
</dbReference>
<organism evidence="8 9">
    <name type="scientific">Oopsacas minuta</name>
    <dbReference type="NCBI Taxonomy" id="111878"/>
    <lineage>
        <taxon>Eukaryota</taxon>
        <taxon>Metazoa</taxon>
        <taxon>Porifera</taxon>
        <taxon>Hexactinellida</taxon>
        <taxon>Hexasterophora</taxon>
        <taxon>Lyssacinosida</taxon>
        <taxon>Leucopsacidae</taxon>
        <taxon>Oopsacas</taxon>
    </lineage>
</organism>
<dbReference type="Pfam" id="PF05041">
    <property type="entry name" value="Pecanex_C"/>
    <property type="match status" value="1"/>
</dbReference>
<dbReference type="InterPro" id="IPR007735">
    <property type="entry name" value="Pecanex_C"/>
</dbReference>
<comment type="caution">
    <text evidence="8">The sequence shown here is derived from an EMBL/GenBank/DDBJ whole genome shotgun (WGS) entry which is preliminary data.</text>
</comment>
<evidence type="ECO:0000256" key="3">
    <source>
        <dbReference type="ARBA" id="ARBA00022692"/>
    </source>
</evidence>
<feature type="transmembrane region" description="Helical" evidence="6">
    <location>
        <begin position="47"/>
        <end position="66"/>
    </location>
</feature>
<proteinExistence type="inferred from homology"/>
<evidence type="ECO:0000259" key="7">
    <source>
        <dbReference type="Pfam" id="PF05041"/>
    </source>
</evidence>
<comment type="subcellular location">
    <subcellularLocation>
        <location evidence="1 6">Membrane</location>
        <topology evidence="1 6">Multi-pass membrane protein</topology>
    </subcellularLocation>
</comment>
<evidence type="ECO:0000256" key="2">
    <source>
        <dbReference type="ARBA" id="ARBA00010170"/>
    </source>
</evidence>
<name>A0AAV7K259_9METZ</name>
<evidence type="ECO:0000313" key="9">
    <source>
        <dbReference type="Proteomes" id="UP001165289"/>
    </source>
</evidence>
<dbReference type="PANTHER" id="PTHR12372">
    <property type="entry name" value="PECANEX"/>
    <property type="match status" value="1"/>
</dbReference>
<reference evidence="8 9" key="1">
    <citation type="journal article" date="2023" name="BMC Biol.">
        <title>The compact genome of the sponge Oopsacas minuta (Hexactinellida) is lacking key metazoan core genes.</title>
        <authorList>
            <person name="Santini S."/>
            <person name="Schenkelaars Q."/>
            <person name="Jourda C."/>
            <person name="Duchesne M."/>
            <person name="Belahbib H."/>
            <person name="Rocher C."/>
            <person name="Selva M."/>
            <person name="Riesgo A."/>
            <person name="Vervoort M."/>
            <person name="Leys S.P."/>
            <person name="Kodjabachian L."/>
            <person name="Le Bivic A."/>
            <person name="Borchiellini C."/>
            <person name="Claverie J.M."/>
            <person name="Renard E."/>
        </authorList>
    </citation>
    <scope>NUCLEOTIDE SEQUENCE [LARGE SCALE GENOMIC DNA]</scope>
    <source>
        <strain evidence="8">SPO-2</strain>
    </source>
</reference>
<evidence type="ECO:0000313" key="8">
    <source>
        <dbReference type="EMBL" id="KAI6654664.1"/>
    </source>
</evidence>
<feature type="transmembrane region" description="Helical" evidence="6">
    <location>
        <begin position="308"/>
        <end position="334"/>
    </location>
</feature>
<feature type="transmembrane region" description="Helical" evidence="6">
    <location>
        <begin position="171"/>
        <end position="192"/>
    </location>
</feature>
<evidence type="ECO:0000256" key="5">
    <source>
        <dbReference type="ARBA" id="ARBA00023136"/>
    </source>
</evidence>
<feature type="transmembrane region" description="Helical" evidence="6">
    <location>
        <begin position="78"/>
        <end position="103"/>
    </location>
</feature>
<accession>A0AAV7K259</accession>
<evidence type="ECO:0000256" key="4">
    <source>
        <dbReference type="ARBA" id="ARBA00022989"/>
    </source>
</evidence>